<dbReference type="AlphaFoldDB" id="X1B142"/>
<sequence>MAAYKIFFKRSVIKDLDPISKKDLQRIIGRIQLLKKIIGRRVVKNSPAK</sequence>
<gene>
    <name evidence="1" type="ORF">S01H4_14961</name>
</gene>
<organism evidence="1">
    <name type="scientific">marine sediment metagenome</name>
    <dbReference type="NCBI Taxonomy" id="412755"/>
    <lineage>
        <taxon>unclassified sequences</taxon>
        <taxon>metagenomes</taxon>
        <taxon>ecological metagenomes</taxon>
    </lineage>
</organism>
<comment type="caution">
    <text evidence="1">The sequence shown here is derived from an EMBL/GenBank/DDBJ whole genome shotgun (WGS) entry which is preliminary data.</text>
</comment>
<feature type="non-terminal residue" evidence="1">
    <location>
        <position position="49"/>
    </location>
</feature>
<proteinExistence type="predicted"/>
<evidence type="ECO:0000313" key="1">
    <source>
        <dbReference type="EMBL" id="GAG65746.1"/>
    </source>
</evidence>
<dbReference type="EMBL" id="BART01006559">
    <property type="protein sequence ID" value="GAG65746.1"/>
    <property type="molecule type" value="Genomic_DNA"/>
</dbReference>
<accession>X1B142</accession>
<reference evidence="1" key="1">
    <citation type="journal article" date="2014" name="Front. Microbiol.">
        <title>High frequency of phylogenetically diverse reductive dehalogenase-homologous genes in deep subseafloor sedimentary metagenomes.</title>
        <authorList>
            <person name="Kawai M."/>
            <person name="Futagami T."/>
            <person name="Toyoda A."/>
            <person name="Takaki Y."/>
            <person name="Nishi S."/>
            <person name="Hori S."/>
            <person name="Arai W."/>
            <person name="Tsubouchi T."/>
            <person name="Morono Y."/>
            <person name="Uchiyama I."/>
            <person name="Ito T."/>
            <person name="Fujiyama A."/>
            <person name="Inagaki F."/>
            <person name="Takami H."/>
        </authorList>
    </citation>
    <scope>NUCLEOTIDE SEQUENCE</scope>
    <source>
        <strain evidence="1">Expedition CK06-06</strain>
    </source>
</reference>
<name>X1B142_9ZZZZ</name>
<protein>
    <submittedName>
        <fullName evidence="1">Uncharacterized protein</fullName>
    </submittedName>
</protein>